<dbReference type="SUPFAM" id="SSF55729">
    <property type="entry name" value="Acyl-CoA N-acyltransferases (Nat)"/>
    <property type="match status" value="1"/>
</dbReference>
<evidence type="ECO:0000313" key="2">
    <source>
        <dbReference type="EMBL" id="GJN88734.1"/>
    </source>
</evidence>
<dbReference type="Pfam" id="PF00583">
    <property type="entry name" value="Acetyltransf_1"/>
    <property type="match status" value="1"/>
</dbReference>
<dbReference type="PANTHER" id="PTHR42791:SF2">
    <property type="entry name" value="N-ACETYLTRANSFERASE DOMAIN-CONTAINING PROTEIN"/>
    <property type="match status" value="1"/>
</dbReference>
<reference evidence="2 3" key="1">
    <citation type="submission" date="2021-12" db="EMBL/GenBank/DDBJ databases">
        <title>High titer production of polyol ester of fatty acids by Rhodotorula paludigena BS15 towards product separation-free biomass refinery.</title>
        <authorList>
            <person name="Mano J."/>
            <person name="Ono H."/>
            <person name="Tanaka T."/>
            <person name="Naito K."/>
            <person name="Sushida H."/>
            <person name="Ike M."/>
            <person name="Tokuyasu K."/>
            <person name="Kitaoka M."/>
        </authorList>
    </citation>
    <scope>NUCLEOTIDE SEQUENCE [LARGE SCALE GENOMIC DNA]</scope>
    <source>
        <strain evidence="2 3">BS15</strain>
    </source>
</reference>
<dbReference type="AlphaFoldDB" id="A0AAV5GDZ8"/>
<comment type="caution">
    <text evidence="2">The sequence shown here is derived from an EMBL/GenBank/DDBJ whole genome shotgun (WGS) entry which is preliminary data.</text>
</comment>
<dbReference type="PROSITE" id="PS51186">
    <property type="entry name" value="GNAT"/>
    <property type="match status" value="1"/>
</dbReference>
<keyword evidence="3" id="KW-1185">Reference proteome</keyword>
<protein>
    <recommendedName>
        <fullName evidence="1">N-acetyltransferase domain-containing protein</fullName>
    </recommendedName>
</protein>
<dbReference type="InterPro" id="IPR052523">
    <property type="entry name" value="Trichothecene_AcTrans"/>
</dbReference>
<dbReference type="PANTHER" id="PTHR42791">
    <property type="entry name" value="GNAT FAMILY ACETYLTRANSFERASE"/>
    <property type="match status" value="1"/>
</dbReference>
<proteinExistence type="predicted"/>
<dbReference type="EMBL" id="BQKY01000003">
    <property type="protein sequence ID" value="GJN88734.1"/>
    <property type="molecule type" value="Genomic_DNA"/>
</dbReference>
<gene>
    <name evidence="2" type="ORF">Rhopal_001700-T1</name>
</gene>
<dbReference type="Proteomes" id="UP001342314">
    <property type="component" value="Unassembled WGS sequence"/>
</dbReference>
<evidence type="ECO:0000259" key="1">
    <source>
        <dbReference type="PROSITE" id="PS51186"/>
    </source>
</evidence>
<name>A0AAV5GDZ8_9BASI</name>
<organism evidence="2 3">
    <name type="scientific">Rhodotorula paludigena</name>
    <dbReference type="NCBI Taxonomy" id="86838"/>
    <lineage>
        <taxon>Eukaryota</taxon>
        <taxon>Fungi</taxon>
        <taxon>Dikarya</taxon>
        <taxon>Basidiomycota</taxon>
        <taxon>Pucciniomycotina</taxon>
        <taxon>Microbotryomycetes</taxon>
        <taxon>Sporidiobolales</taxon>
        <taxon>Sporidiobolaceae</taxon>
        <taxon>Rhodotorula</taxon>
    </lineage>
</organism>
<dbReference type="Gene3D" id="3.40.630.30">
    <property type="match status" value="1"/>
</dbReference>
<feature type="domain" description="N-acetyltransferase" evidence="1">
    <location>
        <begin position="6"/>
        <end position="217"/>
    </location>
</feature>
<dbReference type="InterPro" id="IPR016181">
    <property type="entry name" value="Acyl_CoA_acyltransferase"/>
</dbReference>
<evidence type="ECO:0000313" key="3">
    <source>
        <dbReference type="Proteomes" id="UP001342314"/>
    </source>
</evidence>
<dbReference type="CDD" id="cd04301">
    <property type="entry name" value="NAT_SF"/>
    <property type="match status" value="1"/>
</dbReference>
<sequence length="217" mass="24485">MPYTKVEIEPITAADLLEVAAGNLEAFPTFYAPMEPEDIRPPHDERVKRFAHRLRTVISSPHVLATKAVLPSGPDAGKLVGITIWHCPGAPIYNMKRAVVADTEEDRESWNGVDIDKWEDTWKGWDNVRAELMGDVPHWYLAPIWVIPAYQGQGIGGQLLQYVIDQCDAESPPTPIYLEADKRGQPMYKKRGFVAEGKSEYVEMVRWNAQGTTRPEK</sequence>
<dbReference type="InterPro" id="IPR000182">
    <property type="entry name" value="GNAT_dom"/>
</dbReference>
<accession>A0AAV5GDZ8</accession>
<dbReference type="GO" id="GO:0016747">
    <property type="term" value="F:acyltransferase activity, transferring groups other than amino-acyl groups"/>
    <property type="evidence" value="ECO:0007669"/>
    <property type="project" value="InterPro"/>
</dbReference>